<dbReference type="Gene3D" id="3.40.630.30">
    <property type="match status" value="1"/>
</dbReference>
<name>A0A1E4TD29_9ASCO</name>
<keyword evidence="2" id="KW-0012">Acyltransferase</keyword>
<accession>A0A1E4TD29</accession>
<evidence type="ECO:0000313" key="4">
    <source>
        <dbReference type="EMBL" id="ODV89676.1"/>
    </source>
</evidence>
<dbReference type="PANTHER" id="PTHR42919:SF8">
    <property type="entry name" value="N-ALPHA-ACETYLTRANSFERASE 50"/>
    <property type="match status" value="1"/>
</dbReference>
<dbReference type="OrthoDB" id="47374at2759"/>
<proteinExistence type="predicted"/>
<dbReference type="GO" id="GO:0007064">
    <property type="term" value="P:mitotic sister chromatid cohesion"/>
    <property type="evidence" value="ECO:0007669"/>
    <property type="project" value="TreeGrafter"/>
</dbReference>
<evidence type="ECO:0000313" key="5">
    <source>
        <dbReference type="Proteomes" id="UP000095023"/>
    </source>
</evidence>
<dbReference type="Pfam" id="PF00583">
    <property type="entry name" value="Acetyltransf_1"/>
    <property type="match status" value="1"/>
</dbReference>
<dbReference type="PROSITE" id="PS51186">
    <property type="entry name" value="GNAT"/>
    <property type="match status" value="1"/>
</dbReference>
<evidence type="ECO:0000259" key="3">
    <source>
        <dbReference type="PROSITE" id="PS51186"/>
    </source>
</evidence>
<feature type="domain" description="N-acetyltransferase" evidence="3">
    <location>
        <begin position="3"/>
        <end position="157"/>
    </location>
</feature>
<evidence type="ECO:0000256" key="1">
    <source>
        <dbReference type="ARBA" id="ARBA00022679"/>
    </source>
</evidence>
<keyword evidence="5" id="KW-1185">Reference proteome</keyword>
<dbReference type="AlphaFoldDB" id="A0A1E4TD29"/>
<dbReference type="CDD" id="cd04301">
    <property type="entry name" value="NAT_SF"/>
    <property type="match status" value="1"/>
</dbReference>
<dbReference type="PANTHER" id="PTHR42919">
    <property type="entry name" value="N-ALPHA-ACETYLTRANSFERASE"/>
    <property type="match status" value="1"/>
</dbReference>
<reference evidence="5" key="1">
    <citation type="submission" date="2016-02" db="EMBL/GenBank/DDBJ databases">
        <title>Comparative genomics of biotechnologically important yeasts.</title>
        <authorList>
            <consortium name="DOE Joint Genome Institute"/>
            <person name="Riley R."/>
            <person name="Haridas S."/>
            <person name="Wolfe K.H."/>
            <person name="Lopes M.R."/>
            <person name="Hittinger C.T."/>
            <person name="Goker M."/>
            <person name="Salamov A."/>
            <person name="Wisecaver J."/>
            <person name="Long T.M."/>
            <person name="Aerts A.L."/>
            <person name="Barry K."/>
            <person name="Choi C."/>
            <person name="Clum A."/>
            <person name="Coughlan A.Y."/>
            <person name="Deshpande S."/>
            <person name="Douglass A.P."/>
            <person name="Hanson S.J."/>
            <person name="Klenk H.-P."/>
            <person name="Labutti K."/>
            <person name="Lapidus A."/>
            <person name="Lindquist E."/>
            <person name="Lipzen A."/>
            <person name="Meier-Kolthoff J.P."/>
            <person name="Ohm R.A."/>
            <person name="Otillar R.P."/>
            <person name="Pangilinan J."/>
            <person name="Peng Y."/>
            <person name="Rokas A."/>
            <person name="Rosa C.A."/>
            <person name="Scheuner C."/>
            <person name="Sibirny A.A."/>
            <person name="Slot J.C."/>
            <person name="Stielow J.B."/>
            <person name="Sun H."/>
            <person name="Kurtzman C.P."/>
            <person name="Blackwell M."/>
            <person name="Jeffries T.W."/>
            <person name="Grigoriev I.V."/>
        </authorList>
    </citation>
    <scope>NUCLEOTIDE SEQUENCE [LARGE SCALE GENOMIC DNA]</scope>
    <source>
        <strain evidence="5">NRRL Y-17796</strain>
    </source>
</reference>
<evidence type="ECO:0000256" key="2">
    <source>
        <dbReference type="ARBA" id="ARBA00023315"/>
    </source>
</evidence>
<dbReference type="EMBL" id="KV453843">
    <property type="protein sequence ID" value="ODV89676.1"/>
    <property type="molecule type" value="Genomic_DNA"/>
</dbReference>
<dbReference type="InterPro" id="IPR051556">
    <property type="entry name" value="N-term/lysine_N-AcTrnsfr"/>
</dbReference>
<sequence>MSIAVDNVVANNVAMLRCINERSLPVKFDAKFYEGAVEAKDLCYLGFYEEIPVGGIRCELVMPEGAKNADNAAAKLYIMSLAVLPAYRRHGIGSLLLSKVVEVCREKKVHEIVIHVSVENEDALAWYKKRGFEQTGTLEGYYKQLSNTKAAVLVKKV</sequence>
<dbReference type="GO" id="GO:0031415">
    <property type="term" value="C:NatA complex"/>
    <property type="evidence" value="ECO:0007669"/>
    <property type="project" value="TreeGrafter"/>
</dbReference>
<dbReference type="GO" id="GO:0016747">
    <property type="term" value="F:acyltransferase activity, transferring groups other than amino-acyl groups"/>
    <property type="evidence" value="ECO:0007669"/>
    <property type="project" value="InterPro"/>
</dbReference>
<protein>
    <recommendedName>
        <fullName evidence="3">N-acetyltransferase domain-containing protein</fullName>
    </recommendedName>
</protein>
<dbReference type="Proteomes" id="UP000095023">
    <property type="component" value="Unassembled WGS sequence"/>
</dbReference>
<organism evidence="4 5">
    <name type="scientific">Tortispora caseinolytica NRRL Y-17796</name>
    <dbReference type="NCBI Taxonomy" id="767744"/>
    <lineage>
        <taxon>Eukaryota</taxon>
        <taxon>Fungi</taxon>
        <taxon>Dikarya</taxon>
        <taxon>Ascomycota</taxon>
        <taxon>Saccharomycotina</taxon>
        <taxon>Trigonopsidomycetes</taxon>
        <taxon>Trigonopsidales</taxon>
        <taxon>Trigonopsidaceae</taxon>
        <taxon>Tortispora</taxon>
    </lineage>
</organism>
<gene>
    <name evidence="4" type="ORF">CANCADRAFT_142051</name>
</gene>
<dbReference type="InterPro" id="IPR016181">
    <property type="entry name" value="Acyl_CoA_acyltransferase"/>
</dbReference>
<dbReference type="SUPFAM" id="SSF55729">
    <property type="entry name" value="Acyl-CoA N-acyltransferases (Nat)"/>
    <property type="match status" value="1"/>
</dbReference>
<keyword evidence="1" id="KW-0808">Transferase</keyword>
<dbReference type="InterPro" id="IPR000182">
    <property type="entry name" value="GNAT_dom"/>
</dbReference>